<keyword evidence="2" id="KW-1133">Transmembrane helix</keyword>
<dbReference type="Proteomes" id="UP000624244">
    <property type="component" value="Unassembled WGS sequence"/>
</dbReference>
<keyword evidence="2" id="KW-0812">Transmembrane</keyword>
<keyword evidence="2" id="KW-0472">Membrane</keyword>
<gene>
    <name evidence="3" type="ORF">GGP41_001368</name>
</gene>
<evidence type="ECO:0000313" key="4">
    <source>
        <dbReference type="Proteomes" id="UP000624244"/>
    </source>
</evidence>
<feature type="transmembrane region" description="Helical" evidence="2">
    <location>
        <begin position="44"/>
        <end position="67"/>
    </location>
</feature>
<feature type="transmembrane region" description="Helical" evidence="2">
    <location>
        <begin position="6"/>
        <end position="23"/>
    </location>
</feature>
<dbReference type="EMBL" id="WNKQ01000023">
    <property type="protein sequence ID" value="KAF5844431.1"/>
    <property type="molecule type" value="Genomic_DNA"/>
</dbReference>
<dbReference type="AlphaFoldDB" id="A0A8H5Z7W7"/>
<feature type="transmembrane region" description="Helical" evidence="2">
    <location>
        <begin position="73"/>
        <end position="95"/>
    </location>
</feature>
<protein>
    <submittedName>
        <fullName evidence="3">Uncharacterized protein</fullName>
    </submittedName>
</protein>
<feature type="region of interest" description="Disordered" evidence="1">
    <location>
        <begin position="245"/>
        <end position="306"/>
    </location>
</feature>
<feature type="compositionally biased region" description="Polar residues" evidence="1">
    <location>
        <begin position="255"/>
        <end position="284"/>
    </location>
</feature>
<evidence type="ECO:0000256" key="1">
    <source>
        <dbReference type="SAM" id="MobiDB-lite"/>
    </source>
</evidence>
<feature type="transmembrane region" description="Helical" evidence="2">
    <location>
        <begin position="107"/>
        <end position="130"/>
    </location>
</feature>
<feature type="transmembrane region" description="Helical" evidence="2">
    <location>
        <begin position="189"/>
        <end position="207"/>
    </location>
</feature>
<feature type="transmembrane region" description="Helical" evidence="2">
    <location>
        <begin position="150"/>
        <end position="168"/>
    </location>
</feature>
<accession>A0A8H5Z7W7</accession>
<proteinExistence type="predicted"/>
<evidence type="ECO:0000256" key="2">
    <source>
        <dbReference type="SAM" id="Phobius"/>
    </source>
</evidence>
<sequence>MEIYSIFFGVFLGLFLPTAGKALQQTWSIWQRTRTLHNAYLYMIWIDTIVNLIFAVMTYLYLCGIIPPSFCFYLGTVILWALQTQLLPLIIANRVSLIMVDKKKARLLKWVLFIIIGIVNISVGCIWIPAHMKVGPTFIAVNLVWERVEKSFFLIVDLALNIYFLYLVRYRLIANGLTKYMRLFRFNTAIVLVSTSMDVLLLGLLSLPDGYSYVQFAPVAYIVKLNIELSMAVLISKVVRSSSDKRDGRYAEGNHTLNSTHITNRSTVGSRIPQQNSTYSSTKVNAHDETASTNWPTSHHKQDQHQGIVTMVTTSEVPEDNCMDDNSEEGILRTVTMAVRSDYREDIEGREDYSCKV</sequence>
<organism evidence="3 4">
    <name type="scientific">Cochliobolus sativus</name>
    <name type="common">Common root rot and spot blotch fungus</name>
    <name type="synonym">Bipolaris sorokiniana</name>
    <dbReference type="NCBI Taxonomy" id="45130"/>
    <lineage>
        <taxon>Eukaryota</taxon>
        <taxon>Fungi</taxon>
        <taxon>Dikarya</taxon>
        <taxon>Ascomycota</taxon>
        <taxon>Pezizomycotina</taxon>
        <taxon>Dothideomycetes</taxon>
        <taxon>Pleosporomycetidae</taxon>
        <taxon>Pleosporales</taxon>
        <taxon>Pleosporineae</taxon>
        <taxon>Pleosporaceae</taxon>
        <taxon>Bipolaris</taxon>
    </lineage>
</organism>
<comment type="caution">
    <text evidence="3">The sequence shown here is derived from an EMBL/GenBank/DDBJ whole genome shotgun (WGS) entry which is preliminary data.</text>
</comment>
<feature type="transmembrane region" description="Helical" evidence="2">
    <location>
        <begin position="219"/>
        <end position="239"/>
    </location>
</feature>
<dbReference type="PANTHER" id="PTHR35179:SF1">
    <property type="entry name" value="INTEGRAL MEMBRANE PROTEIN"/>
    <property type="match status" value="1"/>
</dbReference>
<evidence type="ECO:0000313" key="3">
    <source>
        <dbReference type="EMBL" id="KAF5844431.1"/>
    </source>
</evidence>
<reference evidence="3" key="1">
    <citation type="submission" date="2019-11" db="EMBL/GenBank/DDBJ databases">
        <title>Bipolaris sorokiniana Genome sequencing.</title>
        <authorList>
            <person name="Wang H."/>
        </authorList>
    </citation>
    <scope>NUCLEOTIDE SEQUENCE</scope>
</reference>
<dbReference type="OMA" id="YLYMIWI"/>
<name>A0A8H5Z7W7_COCSA</name>
<dbReference type="PANTHER" id="PTHR35179">
    <property type="entry name" value="PROTEIN CBG02620"/>
    <property type="match status" value="1"/>
</dbReference>